<feature type="transmembrane region" description="Helical" evidence="1">
    <location>
        <begin position="593"/>
        <end position="611"/>
    </location>
</feature>
<evidence type="ECO:0000256" key="1">
    <source>
        <dbReference type="SAM" id="Phobius"/>
    </source>
</evidence>
<keyword evidence="3" id="KW-1185">Reference proteome</keyword>
<comment type="caution">
    <text evidence="2">The sequence shown here is derived from an EMBL/GenBank/DDBJ whole genome shotgun (WGS) entry which is preliminary data.</text>
</comment>
<dbReference type="PANTHER" id="PTHR11161:SF22">
    <property type="entry name" value="ACYLTRANSFERASE 3 DOMAIN-CONTAINING PROTEIN-RELATED"/>
    <property type="match status" value="1"/>
</dbReference>
<organism evidence="2 3">
    <name type="scientific">Dermatophagoides pteronyssinus</name>
    <name type="common">European house dust mite</name>
    <dbReference type="NCBI Taxonomy" id="6956"/>
    <lineage>
        <taxon>Eukaryota</taxon>
        <taxon>Metazoa</taxon>
        <taxon>Ecdysozoa</taxon>
        <taxon>Arthropoda</taxon>
        <taxon>Chelicerata</taxon>
        <taxon>Arachnida</taxon>
        <taxon>Acari</taxon>
        <taxon>Acariformes</taxon>
        <taxon>Sarcoptiformes</taxon>
        <taxon>Astigmata</taxon>
        <taxon>Psoroptidia</taxon>
        <taxon>Analgoidea</taxon>
        <taxon>Pyroglyphidae</taxon>
        <taxon>Dermatophagoidinae</taxon>
        <taxon>Dermatophagoides</taxon>
    </lineage>
</organism>
<evidence type="ECO:0000313" key="3">
    <source>
        <dbReference type="Proteomes" id="UP000887458"/>
    </source>
</evidence>
<feature type="transmembrane region" description="Helical" evidence="1">
    <location>
        <begin position="623"/>
        <end position="645"/>
    </location>
</feature>
<feature type="transmembrane region" description="Helical" evidence="1">
    <location>
        <begin position="82"/>
        <end position="103"/>
    </location>
</feature>
<feature type="transmembrane region" description="Helical" evidence="1">
    <location>
        <begin position="665"/>
        <end position="690"/>
    </location>
</feature>
<dbReference type="Proteomes" id="UP000887458">
    <property type="component" value="Unassembled WGS sequence"/>
</dbReference>
<feature type="transmembrane region" description="Helical" evidence="1">
    <location>
        <begin position="560"/>
        <end position="581"/>
    </location>
</feature>
<feature type="transmembrane region" description="Helical" evidence="1">
    <location>
        <begin position="403"/>
        <end position="428"/>
    </location>
</feature>
<evidence type="ECO:0008006" key="4">
    <source>
        <dbReference type="Google" id="ProtNLM"/>
    </source>
</evidence>
<feature type="transmembrane region" description="Helical" evidence="1">
    <location>
        <begin position="201"/>
        <end position="226"/>
    </location>
</feature>
<feature type="transmembrane region" description="Helical" evidence="1">
    <location>
        <begin position="46"/>
        <end position="70"/>
    </location>
</feature>
<feature type="transmembrane region" description="Helical" evidence="1">
    <location>
        <begin position="7"/>
        <end position="34"/>
    </location>
</feature>
<dbReference type="EMBL" id="NJHN03000032">
    <property type="protein sequence ID" value="KAH9423434.1"/>
    <property type="molecule type" value="Genomic_DNA"/>
</dbReference>
<keyword evidence="1" id="KW-0472">Membrane</keyword>
<sequence>MIFCWIFVGIGMLSIIIPISIGLVKLPLIQIIMYTKYRFPNDALNFIYFACFMQFVPYFIGCSIGFVILENRLLKFTKWQEILIWTLTSIFLLTIPFSSYLFASNEMKISGDPSIMNALNFCLLILLWSLSNGWIIYQCSIKPKMIVTRILSANLFKPLSRLSFSLYLSHLMTIWFFAHQVRQPISIGTWIDLSRIMSTTFSASFIIGYLLHLTFEAPTIGLLLLFKDKKLLKTSSSVHQRFKRIIVRDNLQNEIRSECLNIVEYMIRNPIEQEWTAKIIDSGIFNRPIGLLSGTTELVEHEWLIDYIEKWYQNDNYYSIATAICFPSICNEREIHYDVLRTVHFNVTYCQSNDDDQQPSSTDNFGLRVAWTILLTPWFLIIPATILELIFEFRFIHGIRAFGALFIMMAHAGGLVLVPTLMPVSVIARFPNDAIQLSRTLMAQPFYNVDFFPTYLTASTKNLKIGFLPYVLLRWLRLTLPLIGTICLNIGLESLGNGLLFHMIYYGQHYVLVMKNWWKHFLYFNNYIPIEDMCNISTWFLAADLQAHIIAFGINIWQEILIWSLSSIFLLTIPFSSYLFASNEMKISGDPSIMNAINFFHINIIMPKMIVTRILSANLFKPLSRLSFSLYLSHLMTIWFFAHQVRQPIQFGTWINLSPIISTTFSASFIIGYLLHLTFEAPTIGLLLLFKDKKLLKTSSSVHPNSINANAPNNSKLFSLLQIDEDIDC</sequence>
<reference evidence="2 3" key="1">
    <citation type="journal article" date="2018" name="J. Allergy Clin. Immunol.">
        <title>High-quality assembly of Dermatophagoides pteronyssinus genome and transcriptome reveals a wide range of novel allergens.</title>
        <authorList>
            <person name="Liu X.Y."/>
            <person name="Yang K.Y."/>
            <person name="Wang M.Q."/>
            <person name="Kwok J.S."/>
            <person name="Zeng X."/>
            <person name="Yang Z."/>
            <person name="Xiao X.J."/>
            <person name="Lau C.P."/>
            <person name="Li Y."/>
            <person name="Huang Z.M."/>
            <person name="Ba J.G."/>
            <person name="Yim A.K."/>
            <person name="Ouyang C.Y."/>
            <person name="Ngai S.M."/>
            <person name="Chan T.F."/>
            <person name="Leung E.L."/>
            <person name="Liu L."/>
            <person name="Liu Z.G."/>
            <person name="Tsui S.K."/>
        </authorList>
    </citation>
    <scope>NUCLEOTIDE SEQUENCE [LARGE SCALE GENOMIC DNA]</scope>
    <source>
        <strain evidence="2">Derp</strain>
    </source>
</reference>
<feature type="transmembrane region" description="Helical" evidence="1">
    <location>
        <begin position="115"/>
        <end position="137"/>
    </location>
</feature>
<evidence type="ECO:0000313" key="2">
    <source>
        <dbReference type="EMBL" id="KAH9423434.1"/>
    </source>
</evidence>
<dbReference type="InterPro" id="IPR052728">
    <property type="entry name" value="O2_lipid_transport_reg"/>
</dbReference>
<gene>
    <name evidence="2" type="ORF">DERP_003713</name>
</gene>
<name>A0ABQ8JLI1_DERPT</name>
<reference evidence="2 3" key="2">
    <citation type="journal article" date="2022" name="Mol. Biol. Evol.">
        <title>Comparative Genomics Reveals Insights into the Divergent Evolution of Astigmatic Mites and Household Pest Adaptations.</title>
        <authorList>
            <person name="Xiong Q."/>
            <person name="Wan A.T."/>
            <person name="Liu X."/>
            <person name="Fung C.S."/>
            <person name="Xiao X."/>
            <person name="Malainual N."/>
            <person name="Hou J."/>
            <person name="Wang L."/>
            <person name="Wang M."/>
            <person name="Yang K.Y."/>
            <person name="Cui Y."/>
            <person name="Leung E.L."/>
            <person name="Nong W."/>
            <person name="Shin S.K."/>
            <person name="Au S.W."/>
            <person name="Jeong K.Y."/>
            <person name="Chew F.T."/>
            <person name="Hui J.H."/>
            <person name="Leung T.F."/>
            <person name="Tungtrongchitr A."/>
            <person name="Zhong N."/>
            <person name="Liu Z."/>
            <person name="Tsui S.K."/>
        </authorList>
    </citation>
    <scope>NUCLEOTIDE SEQUENCE [LARGE SCALE GENOMIC DNA]</scope>
    <source>
        <strain evidence="2">Derp</strain>
    </source>
</reference>
<protein>
    <recommendedName>
        <fullName evidence="4">O-acyltransferase like protein-like</fullName>
    </recommendedName>
</protein>
<proteinExistence type="predicted"/>
<keyword evidence="1" id="KW-1133">Transmembrane helix</keyword>
<keyword evidence="1" id="KW-0812">Transmembrane</keyword>
<feature type="transmembrane region" description="Helical" evidence="1">
    <location>
        <begin position="369"/>
        <end position="391"/>
    </location>
</feature>
<dbReference type="PANTHER" id="PTHR11161">
    <property type="entry name" value="O-ACYLTRANSFERASE"/>
    <property type="match status" value="1"/>
</dbReference>
<accession>A0ABQ8JLI1</accession>